<dbReference type="Proteomes" id="UP000050761">
    <property type="component" value="Unassembled WGS sequence"/>
</dbReference>
<protein>
    <submittedName>
        <fullName evidence="1 3">Uncharacterized protein</fullName>
    </submittedName>
</protein>
<name>A0A183FPG2_HELPZ</name>
<dbReference type="AlphaFoldDB" id="A0A183FPG2"/>
<sequence length="75" mass="8421">MCISCRSDVSPPDCPGRRRFVTVESAVGVIPLHRSDGSFSDKDYRCLFRTGSDSDFRELLLSGFIYFLPLDLVNS</sequence>
<dbReference type="WBParaSite" id="HPBE_0000949501-mRNA-1">
    <property type="protein sequence ID" value="HPBE_0000949501-mRNA-1"/>
    <property type="gene ID" value="HPBE_0000949501"/>
</dbReference>
<evidence type="ECO:0000313" key="1">
    <source>
        <dbReference type="EMBL" id="VDO81009.1"/>
    </source>
</evidence>
<reference evidence="3" key="2">
    <citation type="submission" date="2019-09" db="UniProtKB">
        <authorList>
            <consortium name="WormBaseParasite"/>
        </authorList>
    </citation>
    <scope>IDENTIFICATION</scope>
</reference>
<gene>
    <name evidence="1" type="ORF">HPBE_LOCUS9496</name>
</gene>
<keyword evidence="2" id="KW-1185">Reference proteome</keyword>
<dbReference type="EMBL" id="UZAH01026455">
    <property type="protein sequence ID" value="VDO81009.1"/>
    <property type="molecule type" value="Genomic_DNA"/>
</dbReference>
<evidence type="ECO:0000313" key="2">
    <source>
        <dbReference type="Proteomes" id="UP000050761"/>
    </source>
</evidence>
<organism evidence="2 3">
    <name type="scientific">Heligmosomoides polygyrus</name>
    <name type="common">Parasitic roundworm</name>
    <dbReference type="NCBI Taxonomy" id="6339"/>
    <lineage>
        <taxon>Eukaryota</taxon>
        <taxon>Metazoa</taxon>
        <taxon>Ecdysozoa</taxon>
        <taxon>Nematoda</taxon>
        <taxon>Chromadorea</taxon>
        <taxon>Rhabditida</taxon>
        <taxon>Rhabditina</taxon>
        <taxon>Rhabditomorpha</taxon>
        <taxon>Strongyloidea</taxon>
        <taxon>Heligmosomidae</taxon>
        <taxon>Heligmosomoides</taxon>
    </lineage>
</organism>
<reference evidence="1 2" key="1">
    <citation type="submission" date="2018-11" db="EMBL/GenBank/DDBJ databases">
        <authorList>
            <consortium name="Pathogen Informatics"/>
        </authorList>
    </citation>
    <scope>NUCLEOTIDE SEQUENCE [LARGE SCALE GENOMIC DNA]</scope>
</reference>
<accession>A0A3P7YUH5</accession>
<accession>A0A183FPG2</accession>
<evidence type="ECO:0000313" key="3">
    <source>
        <dbReference type="WBParaSite" id="HPBE_0000949501-mRNA-1"/>
    </source>
</evidence>
<proteinExistence type="predicted"/>